<sequence>MWEICASKRPPSQSGTSKNGQNLSPSKRALSPRRRKTSGRRPNLSLSLYFAPSIIEQVCSEDPGMMHRAPWAGF</sequence>
<feature type="compositionally biased region" description="Polar residues" evidence="1">
    <location>
        <begin position="10"/>
        <end position="25"/>
    </location>
</feature>
<dbReference type="EMBL" id="JAFNEN010000159">
    <property type="protein sequence ID" value="KAG8191443.1"/>
    <property type="molecule type" value="Genomic_DNA"/>
</dbReference>
<protein>
    <submittedName>
        <fullName evidence="2">Uncharacterized protein</fullName>
    </submittedName>
</protein>
<evidence type="ECO:0000313" key="2">
    <source>
        <dbReference type="EMBL" id="KAG8191443.1"/>
    </source>
</evidence>
<dbReference type="AlphaFoldDB" id="A0AAV6V6H0"/>
<comment type="caution">
    <text evidence="2">The sequence shown here is derived from an EMBL/GenBank/DDBJ whole genome shotgun (WGS) entry which is preliminary data.</text>
</comment>
<accession>A0AAV6V6H0</accession>
<name>A0AAV6V6H0_9ARAC</name>
<proteinExistence type="predicted"/>
<feature type="region of interest" description="Disordered" evidence="1">
    <location>
        <begin position="1"/>
        <end position="43"/>
    </location>
</feature>
<evidence type="ECO:0000256" key="1">
    <source>
        <dbReference type="SAM" id="MobiDB-lite"/>
    </source>
</evidence>
<gene>
    <name evidence="2" type="ORF">JTE90_020695</name>
</gene>
<evidence type="ECO:0000313" key="3">
    <source>
        <dbReference type="Proteomes" id="UP000827092"/>
    </source>
</evidence>
<feature type="compositionally biased region" description="Basic residues" evidence="1">
    <location>
        <begin position="30"/>
        <end position="39"/>
    </location>
</feature>
<keyword evidence="3" id="KW-1185">Reference proteome</keyword>
<organism evidence="2 3">
    <name type="scientific">Oedothorax gibbosus</name>
    <dbReference type="NCBI Taxonomy" id="931172"/>
    <lineage>
        <taxon>Eukaryota</taxon>
        <taxon>Metazoa</taxon>
        <taxon>Ecdysozoa</taxon>
        <taxon>Arthropoda</taxon>
        <taxon>Chelicerata</taxon>
        <taxon>Arachnida</taxon>
        <taxon>Araneae</taxon>
        <taxon>Araneomorphae</taxon>
        <taxon>Entelegynae</taxon>
        <taxon>Araneoidea</taxon>
        <taxon>Linyphiidae</taxon>
        <taxon>Erigoninae</taxon>
        <taxon>Oedothorax</taxon>
    </lineage>
</organism>
<dbReference type="Proteomes" id="UP000827092">
    <property type="component" value="Unassembled WGS sequence"/>
</dbReference>
<reference evidence="2 3" key="1">
    <citation type="journal article" date="2022" name="Nat. Ecol. Evol.">
        <title>A masculinizing supergene underlies an exaggerated male reproductive morph in a spider.</title>
        <authorList>
            <person name="Hendrickx F."/>
            <person name="De Corte Z."/>
            <person name="Sonet G."/>
            <person name="Van Belleghem S.M."/>
            <person name="Kostlbacher S."/>
            <person name="Vangestel C."/>
        </authorList>
    </citation>
    <scope>NUCLEOTIDE SEQUENCE [LARGE SCALE GENOMIC DNA]</scope>
    <source>
        <strain evidence="2">W744_W776</strain>
    </source>
</reference>